<evidence type="ECO:0000259" key="9">
    <source>
        <dbReference type="PROSITE" id="PS50850"/>
    </source>
</evidence>
<dbReference type="InterPro" id="IPR005829">
    <property type="entry name" value="Sugar_transporter_CS"/>
</dbReference>
<proteinExistence type="inferred from homology"/>
<dbReference type="Gene3D" id="1.20.1250.20">
    <property type="entry name" value="MFS general substrate transporter like domains"/>
    <property type="match status" value="1"/>
</dbReference>
<reference evidence="10 11" key="1">
    <citation type="submission" date="2019-06" db="EMBL/GenBank/DDBJ databases">
        <authorList>
            <person name="Broberg M."/>
        </authorList>
    </citation>
    <scope>NUCLEOTIDE SEQUENCE [LARGE SCALE GENOMIC DNA]</scope>
</reference>
<dbReference type="InterPro" id="IPR003663">
    <property type="entry name" value="Sugar/inositol_transpt"/>
</dbReference>
<dbReference type="PRINTS" id="PR00171">
    <property type="entry name" value="SUGRTRNSPORT"/>
</dbReference>
<sequence length="565" mass="63170">MSPNSRHNSVSTRTHKKLEIEALEVARAGRTQVDDFINEMQAELEADGGLKTGFFHLKFDNPKYFTWLLVAFASMGGLLSGLDQSLISGANLYLPKDLGLSTRQNSLVNSGMPLGAVGGALLLSPTNEYFGRKWAIIISIILYTIGAALEAGSINFGMIVSARVILGLGVGLEGGTVPVYVAETVEHKIRGNLVSLYQFNIALGEVLGYAVAAMFLRVPGNWRYILGSSLVFSTIMFFGMLFLPESPRFLMHKKRRLEAFKVWKRIRDLSLPEAREEFYMMAVSNNQEETQVQEGAQNRRFPWMDFFTVPRARRAIVYANIMILLGQLTGVNAIMYYMSVLMNEIGFDEEKSNYMSLVGGGSLLLGTIPAIFLMERFGRRFWAITMLPGFFIGLVLIGISYQFDPNVNLPAAEGLYLTGLVIYMSFFGSYACLTWVIPAEVYPTYLRSYGITTSDALLFLASFVVTYNFSAMQSAMTKTGLALGFYGGIAVIGEVYQIFFMPETKNKTLEEIEDVFSRPTRELVKENWEGVKETTVDLLCGRWYKVFVEQARQEPAHDSKKESEA</sequence>
<dbReference type="PROSITE" id="PS00216">
    <property type="entry name" value="SUGAR_TRANSPORT_1"/>
    <property type="match status" value="1"/>
</dbReference>
<evidence type="ECO:0000256" key="1">
    <source>
        <dbReference type="ARBA" id="ARBA00004141"/>
    </source>
</evidence>
<dbReference type="EMBL" id="CABFNS010000833">
    <property type="protein sequence ID" value="VUC31514.1"/>
    <property type="molecule type" value="Genomic_DNA"/>
</dbReference>
<evidence type="ECO:0000256" key="3">
    <source>
        <dbReference type="ARBA" id="ARBA00022448"/>
    </source>
</evidence>
<dbReference type="InterPro" id="IPR005828">
    <property type="entry name" value="MFS_sugar_transport-like"/>
</dbReference>
<comment type="subcellular location">
    <subcellularLocation>
        <location evidence="1">Membrane</location>
        <topology evidence="1">Multi-pass membrane protein</topology>
    </subcellularLocation>
</comment>
<dbReference type="NCBIfam" id="TIGR00879">
    <property type="entry name" value="SP"/>
    <property type="match status" value="1"/>
</dbReference>
<feature type="transmembrane region" description="Helical" evidence="8">
    <location>
        <begin position="64"/>
        <end position="87"/>
    </location>
</feature>
<evidence type="ECO:0000256" key="4">
    <source>
        <dbReference type="ARBA" id="ARBA00022692"/>
    </source>
</evidence>
<keyword evidence="5 8" id="KW-1133">Transmembrane helix</keyword>
<feature type="transmembrane region" description="Helical" evidence="8">
    <location>
        <begin position="415"/>
        <end position="437"/>
    </location>
</feature>
<name>A0ABY6UNV1_BIOOC</name>
<feature type="transmembrane region" description="Helical" evidence="8">
    <location>
        <begin position="160"/>
        <end position="182"/>
    </location>
</feature>
<evidence type="ECO:0000256" key="8">
    <source>
        <dbReference type="SAM" id="Phobius"/>
    </source>
</evidence>
<dbReference type="SUPFAM" id="SSF103473">
    <property type="entry name" value="MFS general substrate transporter"/>
    <property type="match status" value="1"/>
</dbReference>
<keyword evidence="3 7" id="KW-0813">Transport</keyword>
<evidence type="ECO:0000313" key="10">
    <source>
        <dbReference type="EMBL" id="VUC31514.1"/>
    </source>
</evidence>
<comment type="similarity">
    <text evidence="2 7">Belongs to the major facilitator superfamily. Sugar transporter (TC 2.A.1.1) family.</text>
</comment>
<feature type="transmembrane region" description="Helical" evidence="8">
    <location>
        <begin position="222"/>
        <end position="243"/>
    </location>
</feature>
<keyword evidence="6 8" id="KW-0472">Membrane</keyword>
<dbReference type="PROSITE" id="PS50850">
    <property type="entry name" value="MFS"/>
    <property type="match status" value="1"/>
</dbReference>
<organism evidence="10 11">
    <name type="scientific">Bionectria ochroleuca</name>
    <name type="common">Gliocladium roseum</name>
    <dbReference type="NCBI Taxonomy" id="29856"/>
    <lineage>
        <taxon>Eukaryota</taxon>
        <taxon>Fungi</taxon>
        <taxon>Dikarya</taxon>
        <taxon>Ascomycota</taxon>
        <taxon>Pezizomycotina</taxon>
        <taxon>Sordariomycetes</taxon>
        <taxon>Hypocreomycetidae</taxon>
        <taxon>Hypocreales</taxon>
        <taxon>Bionectriaceae</taxon>
        <taxon>Clonostachys</taxon>
    </lineage>
</organism>
<keyword evidence="4 8" id="KW-0812">Transmembrane</keyword>
<dbReference type="InterPro" id="IPR050814">
    <property type="entry name" value="Myo-inositol_Transporter"/>
</dbReference>
<dbReference type="Pfam" id="PF00083">
    <property type="entry name" value="Sugar_tr"/>
    <property type="match status" value="1"/>
</dbReference>
<evidence type="ECO:0000256" key="7">
    <source>
        <dbReference type="RuleBase" id="RU003346"/>
    </source>
</evidence>
<protein>
    <recommendedName>
        <fullName evidence="9">Major facilitator superfamily (MFS) profile domain-containing protein</fullName>
    </recommendedName>
</protein>
<feature type="transmembrane region" description="Helical" evidence="8">
    <location>
        <begin position="481"/>
        <end position="500"/>
    </location>
</feature>
<gene>
    <name evidence="10" type="ORF">CLO192961_LOCUS305510</name>
</gene>
<evidence type="ECO:0000256" key="6">
    <source>
        <dbReference type="ARBA" id="ARBA00023136"/>
    </source>
</evidence>
<evidence type="ECO:0000256" key="5">
    <source>
        <dbReference type="ARBA" id="ARBA00022989"/>
    </source>
</evidence>
<feature type="transmembrane region" description="Helical" evidence="8">
    <location>
        <begin position="354"/>
        <end position="374"/>
    </location>
</feature>
<dbReference type="PROSITE" id="PS00217">
    <property type="entry name" value="SUGAR_TRANSPORT_2"/>
    <property type="match status" value="1"/>
</dbReference>
<feature type="transmembrane region" description="Helical" evidence="8">
    <location>
        <begin position="194"/>
        <end position="216"/>
    </location>
</feature>
<dbReference type="InterPro" id="IPR036259">
    <property type="entry name" value="MFS_trans_sf"/>
</dbReference>
<evidence type="ECO:0000256" key="2">
    <source>
        <dbReference type="ARBA" id="ARBA00010992"/>
    </source>
</evidence>
<dbReference type="InterPro" id="IPR020846">
    <property type="entry name" value="MFS_dom"/>
</dbReference>
<dbReference type="PANTHER" id="PTHR48020">
    <property type="entry name" value="PROTON MYO-INOSITOL COTRANSPORTER"/>
    <property type="match status" value="1"/>
</dbReference>
<feature type="transmembrane region" description="Helical" evidence="8">
    <location>
        <begin position="135"/>
        <end position="154"/>
    </location>
</feature>
<evidence type="ECO:0000313" key="11">
    <source>
        <dbReference type="Proteomes" id="UP000766486"/>
    </source>
</evidence>
<dbReference type="Proteomes" id="UP000766486">
    <property type="component" value="Unassembled WGS sequence"/>
</dbReference>
<accession>A0ABY6UNV1</accession>
<keyword evidence="11" id="KW-1185">Reference proteome</keyword>
<feature type="domain" description="Major facilitator superfamily (MFS) profile" evidence="9">
    <location>
        <begin position="69"/>
        <end position="505"/>
    </location>
</feature>
<feature type="transmembrane region" description="Helical" evidence="8">
    <location>
        <begin position="107"/>
        <end position="123"/>
    </location>
</feature>
<comment type="caution">
    <text evidence="10">The sequence shown here is derived from an EMBL/GenBank/DDBJ whole genome shotgun (WGS) entry which is preliminary data.</text>
</comment>
<feature type="transmembrane region" description="Helical" evidence="8">
    <location>
        <begin position="449"/>
        <end position="469"/>
    </location>
</feature>
<feature type="transmembrane region" description="Helical" evidence="8">
    <location>
        <begin position="381"/>
        <end position="403"/>
    </location>
</feature>
<feature type="transmembrane region" description="Helical" evidence="8">
    <location>
        <begin position="315"/>
        <end position="338"/>
    </location>
</feature>
<dbReference type="PANTHER" id="PTHR48020:SF9">
    <property type="entry name" value="MAJOR FACILITATOR SUPERFAMILY (MFS) PROFILE DOMAIN-CONTAINING PROTEIN"/>
    <property type="match status" value="1"/>
</dbReference>